<feature type="region of interest" description="Disordered" evidence="1">
    <location>
        <begin position="1"/>
        <end position="35"/>
    </location>
</feature>
<keyword evidence="3" id="KW-1185">Reference proteome</keyword>
<comment type="caution">
    <text evidence="2">The sequence shown here is derived from an EMBL/GenBank/DDBJ whole genome shotgun (WGS) entry which is preliminary data.</text>
</comment>
<feature type="compositionally biased region" description="Basic and acidic residues" evidence="1">
    <location>
        <begin position="1"/>
        <end position="13"/>
    </location>
</feature>
<proteinExistence type="predicted"/>
<feature type="compositionally biased region" description="Low complexity" evidence="1">
    <location>
        <begin position="17"/>
        <end position="33"/>
    </location>
</feature>
<dbReference type="EMBL" id="CAJHJT010000023">
    <property type="protein sequence ID" value="CAD7001580.1"/>
    <property type="molecule type" value="Genomic_DNA"/>
</dbReference>
<gene>
    <name evidence="2" type="ORF">CCAP1982_LOCUS10074</name>
</gene>
<protein>
    <submittedName>
        <fullName evidence="2">(Mediterranean fruit fly) hypothetical protein</fullName>
    </submittedName>
</protein>
<dbReference type="AlphaFoldDB" id="A0A811URL5"/>
<evidence type="ECO:0000313" key="3">
    <source>
        <dbReference type="Proteomes" id="UP000606786"/>
    </source>
</evidence>
<reference evidence="2" key="1">
    <citation type="submission" date="2020-11" db="EMBL/GenBank/DDBJ databases">
        <authorList>
            <person name="Whitehead M."/>
        </authorList>
    </citation>
    <scope>NUCLEOTIDE SEQUENCE</scope>
    <source>
        <strain evidence="2">EGII</strain>
    </source>
</reference>
<evidence type="ECO:0000256" key="1">
    <source>
        <dbReference type="SAM" id="MobiDB-lite"/>
    </source>
</evidence>
<dbReference type="Proteomes" id="UP000606786">
    <property type="component" value="Unassembled WGS sequence"/>
</dbReference>
<accession>A0A811URL5</accession>
<organism evidence="2 3">
    <name type="scientific">Ceratitis capitata</name>
    <name type="common">Mediterranean fruit fly</name>
    <name type="synonym">Tephritis capitata</name>
    <dbReference type="NCBI Taxonomy" id="7213"/>
    <lineage>
        <taxon>Eukaryota</taxon>
        <taxon>Metazoa</taxon>
        <taxon>Ecdysozoa</taxon>
        <taxon>Arthropoda</taxon>
        <taxon>Hexapoda</taxon>
        <taxon>Insecta</taxon>
        <taxon>Pterygota</taxon>
        <taxon>Neoptera</taxon>
        <taxon>Endopterygota</taxon>
        <taxon>Diptera</taxon>
        <taxon>Brachycera</taxon>
        <taxon>Muscomorpha</taxon>
        <taxon>Tephritoidea</taxon>
        <taxon>Tephritidae</taxon>
        <taxon>Ceratitis</taxon>
        <taxon>Ceratitis</taxon>
    </lineage>
</organism>
<evidence type="ECO:0000313" key="2">
    <source>
        <dbReference type="EMBL" id="CAD7001580.1"/>
    </source>
</evidence>
<name>A0A811URL5_CERCA</name>
<sequence length="82" mass="9183">MSKDRSREKRSTPHEQPGSSKSSTVGPSSASTKVEQLNHFMVSTPVERDQIPPPEQYSENFIEIKQRDFPISPAIQKDAELG</sequence>